<protein>
    <recommendedName>
        <fullName evidence="8">RING-type domain-containing protein</fullName>
    </recommendedName>
</protein>
<dbReference type="SUPFAM" id="SSF57850">
    <property type="entry name" value="RING/U-box"/>
    <property type="match status" value="1"/>
</dbReference>
<keyword evidence="10" id="KW-1185">Reference proteome</keyword>
<keyword evidence="5 7" id="KW-0472">Membrane</keyword>
<feature type="transmembrane region" description="Helical" evidence="7">
    <location>
        <begin position="58"/>
        <end position="75"/>
    </location>
</feature>
<comment type="caution">
    <text evidence="9">The sequence shown here is derived from an EMBL/GenBank/DDBJ whole genome shotgun (WGS) entry which is preliminary data.</text>
</comment>
<evidence type="ECO:0000256" key="1">
    <source>
        <dbReference type="ARBA" id="ARBA00004141"/>
    </source>
</evidence>
<dbReference type="Gene3D" id="3.30.40.10">
    <property type="entry name" value="Zinc/RING finger domain, C3HC4 (zinc finger)"/>
    <property type="match status" value="1"/>
</dbReference>
<gene>
    <name evidence="9" type="ORF">WJX75_000479</name>
</gene>
<evidence type="ECO:0000256" key="5">
    <source>
        <dbReference type="ARBA" id="ARBA00023136"/>
    </source>
</evidence>
<dbReference type="PROSITE" id="PS50089">
    <property type="entry name" value="ZF_RING_2"/>
    <property type="match status" value="1"/>
</dbReference>
<evidence type="ECO:0000256" key="4">
    <source>
        <dbReference type="ARBA" id="ARBA00022989"/>
    </source>
</evidence>
<evidence type="ECO:0000256" key="2">
    <source>
        <dbReference type="ARBA" id="ARBA00022692"/>
    </source>
</evidence>
<keyword evidence="2 7" id="KW-0812">Transmembrane</keyword>
<evidence type="ECO:0000256" key="3">
    <source>
        <dbReference type="ARBA" id="ARBA00022723"/>
    </source>
</evidence>
<evidence type="ECO:0000256" key="6">
    <source>
        <dbReference type="PROSITE-ProRule" id="PRU00175"/>
    </source>
</evidence>
<feature type="transmembrane region" description="Helical" evidence="7">
    <location>
        <begin position="96"/>
        <end position="116"/>
    </location>
</feature>
<accession>A0ABR2YYS8</accession>
<dbReference type="Proteomes" id="UP001491310">
    <property type="component" value="Unassembled WGS sequence"/>
</dbReference>
<keyword evidence="6" id="KW-0863">Zinc-finger</keyword>
<organism evidence="9 10">
    <name type="scientific">Coccomyxa subellipsoidea</name>
    <dbReference type="NCBI Taxonomy" id="248742"/>
    <lineage>
        <taxon>Eukaryota</taxon>
        <taxon>Viridiplantae</taxon>
        <taxon>Chlorophyta</taxon>
        <taxon>core chlorophytes</taxon>
        <taxon>Trebouxiophyceae</taxon>
        <taxon>Trebouxiophyceae incertae sedis</taxon>
        <taxon>Coccomyxaceae</taxon>
        <taxon>Coccomyxa</taxon>
    </lineage>
</organism>
<dbReference type="SMART" id="SM00184">
    <property type="entry name" value="RING"/>
    <property type="match status" value="1"/>
</dbReference>
<keyword evidence="6" id="KW-0862">Zinc</keyword>
<sequence>MKIAILVFYLIILTMILAQSGLFWWKKNHKRSYELVTLLGLWIVPAVISFYMHFWKFLGVWVIYSAITMYMLSLCSVGRMERSTPRRVYKWFSSMYMVSVGLGVAGYVLFFMLGLLETAGAGQQLRAVWPSLNSMCVMLLWYGLYFGVLGRDCAEVAADRMASLIGMQRQMAVSVRSCGICGGDLEDFGAVVSARDAAAGVGDAGGDPGKGASVQLGCKHCFHPDCIRGWTIVGKKDTCPSCLEKVDMRKIFAGRPWETSNLTWIQMLDSIRYLIVWNPVLLMALHFFLHFFGIDKFSKHRGDREALALMTNGTIYDAMMSANSTSLNGTQTFL</sequence>
<dbReference type="InterPro" id="IPR040176">
    <property type="entry name" value="RNF121/RNF175"/>
</dbReference>
<dbReference type="PANTHER" id="PTHR13407:SF0">
    <property type="entry name" value="FI05221P"/>
    <property type="match status" value="1"/>
</dbReference>
<keyword evidence="4 7" id="KW-1133">Transmembrane helix</keyword>
<dbReference type="InterPro" id="IPR013083">
    <property type="entry name" value="Znf_RING/FYVE/PHD"/>
</dbReference>
<proteinExistence type="predicted"/>
<name>A0ABR2YYS8_9CHLO</name>
<reference evidence="9 10" key="1">
    <citation type="journal article" date="2024" name="Nat. Commun.">
        <title>Phylogenomics reveals the evolutionary origins of lichenization in chlorophyte algae.</title>
        <authorList>
            <person name="Puginier C."/>
            <person name="Libourel C."/>
            <person name="Otte J."/>
            <person name="Skaloud P."/>
            <person name="Haon M."/>
            <person name="Grisel S."/>
            <person name="Petersen M."/>
            <person name="Berrin J.G."/>
            <person name="Delaux P.M."/>
            <person name="Dal Grande F."/>
            <person name="Keller J."/>
        </authorList>
    </citation>
    <scope>NUCLEOTIDE SEQUENCE [LARGE SCALE GENOMIC DNA]</scope>
    <source>
        <strain evidence="9 10">SAG 216-7</strain>
    </source>
</reference>
<evidence type="ECO:0000259" key="8">
    <source>
        <dbReference type="PROSITE" id="PS50089"/>
    </source>
</evidence>
<feature type="domain" description="RING-type" evidence="8">
    <location>
        <begin position="178"/>
        <end position="242"/>
    </location>
</feature>
<feature type="transmembrane region" description="Helical" evidence="7">
    <location>
        <begin position="32"/>
        <end position="52"/>
    </location>
</feature>
<evidence type="ECO:0000256" key="7">
    <source>
        <dbReference type="SAM" id="Phobius"/>
    </source>
</evidence>
<comment type="subcellular location">
    <subcellularLocation>
        <location evidence="1">Membrane</location>
        <topology evidence="1">Multi-pass membrane protein</topology>
    </subcellularLocation>
</comment>
<evidence type="ECO:0000313" key="9">
    <source>
        <dbReference type="EMBL" id="KAK9917064.1"/>
    </source>
</evidence>
<dbReference type="PANTHER" id="PTHR13407">
    <property type="entry name" value="RNF121 PROTEIN"/>
    <property type="match status" value="1"/>
</dbReference>
<feature type="transmembrane region" description="Helical" evidence="7">
    <location>
        <begin position="128"/>
        <end position="150"/>
    </location>
</feature>
<feature type="transmembrane region" description="Helical" evidence="7">
    <location>
        <begin position="6"/>
        <end position="25"/>
    </location>
</feature>
<dbReference type="InterPro" id="IPR001841">
    <property type="entry name" value="Znf_RING"/>
</dbReference>
<keyword evidence="3" id="KW-0479">Metal-binding</keyword>
<dbReference type="EMBL" id="JALJOT010000002">
    <property type="protein sequence ID" value="KAK9917064.1"/>
    <property type="molecule type" value="Genomic_DNA"/>
</dbReference>
<feature type="transmembrane region" description="Helical" evidence="7">
    <location>
        <begin position="274"/>
        <end position="294"/>
    </location>
</feature>
<evidence type="ECO:0000313" key="10">
    <source>
        <dbReference type="Proteomes" id="UP001491310"/>
    </source>
</evidence>